<evidence type="ECO:0000256" key="1">
    <source>
        <dbReference type="SAM" id="MobiDB-lite"/>
    </source>
</evidence>
<evidence type="ECO:0000313" key="3">
    <source>
        <dbReference type="Proteomes" id="UP000053881"/>
    </source>
</evidence>
<proteinExistence type="predicted"/>
<accession>A0A0Q9Y378</accession>
<feature type="region of interest" description="Disordered" evidence="1">
    <location>
        <begin position="1"/>
        <end position="24"/>
    </location>
</feature>
<dbReference type="PATRIC" id="fig|217031.4.peg.5811"/>
<organism evidence="2 3">
    <name type="scientific">Lederbergia galactosidilytica</name>
    <dbReference type="NCBI Taxonomy" id="217031"/>
    <lineage>
        <taxon>Bacteria</taxon>
        <taxon>Bacillati</taxon>
        <taxon>Bacillota</taxon>
        <taxon>Bacilli</taxon>
        <taxon>Bacillales</taxon>
        <taxon>Bacillaceae</taxon>
        <taxon>Lederbergia</taxon>
    </lineage>
</organism>
<name>A0A0Q9Y378_9BACI</name>
<gene>
    <name evidence="2" type="ORF">ACA29_17100</name>
</gene>
<dbReference type="EMBL" id="LGPB01000122">
    <property type="protein sequence ID" value="KRG11554.1"/>
    <property type="molecule type" value="Genomic_DNA"/>
</dbReference>
<dbReference type="AlphaFoldDB" id="A0A0Q9Y378"/>
<protein>
    <submittedName>
        <fullName evidence="2">Uncharacterized protein</fullName>
    </submittedName>
</protein>
<comment type="caution">
    <text evidence="2">The sequence shown here is derived from an EMBL/GenBank/DDBJ whole genome shotgun (WGS) entry which is preliminary data.</text>
</comment>
<dbReference type="Proteomes" id="UP000053881">
    <property type="component" value="Unassembled WGS sequence"/>
</dbReference>
<sequence length="76" mass="8854">MTHKSRMQQIRSGEPVGNLTPIGNGHARDELGRIFKLKSLESEQEKQLRGYMKRDKRIFSFSRMQEMVGYGLQVIE</sequence>
<evidence type="ECO:0000313" key="2">
    <source>
        <dbReference type="EMBL" id="KRG11554.1"/>
    </source>
</evidence>
<reference evidence="2 3" key="1">
    <citation type="submission" date="2015-06" db="EMBL/GenBank/DDBJ databases">
        <title>Genome sequencing project of Bacillus galactosidilyticus PL133.</title>
        <authorList>
            <person name="Gaiero J."/>
            <person name="Nicol R."/>
            <person name="Habash M."/>
        </authorList>
    </citation>
    <scope>NUCLEOTIDE SEQUENCE [LARGE SCALE GENOMIC DNA]</scope>
    <source>
        <strain evidence="2 3">PL133</strain>
    </source>
</reference>